<dbReference type="PANTHER" id="PTHR21481">
    <property type="entry name" value="PROTEIN CLEC16A"/>
    <property type="match status" value="1"/>
</dbReference>
<keyword evidence="5" id="KW-0072">Autophagy</keyword>
<dbReference type="Proteomes" id="UP000596661">
    <property type="component" value="Unassembled WGS sequence"/>
</dbReference>
<dbReference type="InterPro" id="IPR019155">
    <property type="entry name" value="CLEC16A/TT9_N"/>
</dbReference>
<dbReference type="InterPro" id="IPR032861">
    <property type="entry name" value="TAXi_N"/>
</dbReference>
<dbReference type="FunFam" id="2.40.70.10:FF:000120">
    <property type="entry name" value="Aspartic proteinase nepenthesin-2"/>
    <property type="match status" value="1"/>
</dbReference>
<evidence type="ECO:0000313" key="12">
    <source>
        <dbReference type="Proteomes" id="UP000596661"/>
    </source>
</evidence>
<dbReference type="GO" id="GO:0005794">
    <property type="term" value="C:Golgi apparatus"/>
    <property type="evidence" value="ECO:0007669"/>
    <property type="project" value="TreeGrafter"/>
</dbReference>
<dbReference type="InterPro" id="IPR017896">
    <property type="entry name" value="4Fe4S_Fe-S-bd"/>
</dbReference>
<dbReference type="GO" id="GO:0006914">
    <property type="term" value="P:autophagy"/>
    <property type="evidence" value="ECO:0007669"/>
    <property type="project" value="UniProtKB-KW"/>
</dbReference>
<dbReference type="EnsemblPlants" id="evm.model.10.234">
    <property type="protein sequence ID" value="cds.evm.model.10.234"/>
    <property type="gene ID" value="evm.TU.10.234"/>
</dbReference>
<feature type="active site" evidence="7">
    <location>
        <position position="499"/>
    </location>
</feature>
<evidence type="ECO:0000259" key="9">
    <source>
        <dbReference type="PROSITE" id="PS51379"/>
    </source>
</evidence>
<dbReference type="Pfam" id="PF14541">
    <property type="entry name" value="TAXi_C"/>
    <property type="match status" value="1"/>
</dbReference>
<evidence type="ECO:0000313" key="11">
    <source>
        <dbReference type="EnsemblPlants" id="cds.evm.model.10.234"/>
    </source>
</evidence>
<dbReference type="SUPFAM" id="SSF50630">
    <property type="entry name" value="Acid proteases"/>
    <property type="match status" value="1"/>
</dbReference>
<keyword evidence="4" id="KW-0378">Hydrolase</keyword>
<dbReference type="InterPro" id="IPR039272">
    <property type="entry name" value="CLEC16A/TT9"/>
</dbReference>
<organism evidence="11 12">
    <name type="scientific">Cannabis sativa</name>
    <name type="common">Hemp</name>
    <name type="synonym">Marijuana</name>
    <dbReference type="NCBI Taxonomy" id="3483"/>
    <lineage>
        <taxon>Eukaryota</taxon>
        <taxon>Viridiplantae</taxon>
        <taxon>Streptophyta</taxon>
        <taxon>Embryophyta</taxon>
        <taxon>Tracheophyta</taxon>
        <taxon>Spermatophyta</taxon>
        <taxon>Magnoliopsida</taxon>
        <taxon>eudicotyledons</taxon>
        <taxon>Gunneridae</taxon>
        <taxon>Pentapetalae</taxon>
        <taxon>rosids</taxon>
        <taxon>fabids</taxon>
        <taxon>Rosales</taxon>
        <taxon>Cannabaceae</taxon>
        <taxon>Cannabis</taxon>
    </lineage>
</organism>
<dbReference type="InterPro" id="IPR033121">
    <property type="entry name" value="PEPTIDASE_A1"/>
</dbReference>
<dbReference type="InterPro" id="IPR034161">
    <property type="entry name" value="Pepsin-like_plant"/>
</dbReference>
<evidence type="ECO:0000256" key="6">
    <source>
        <dbReference type="ARBA" id="ARBA00023180"/>
    </source>
</evidence>
<reference evidence="11" key="1">
    <citation type="submission" date="2021-03" db="UniProtKB">
        <authorList>
            <consortium name="EnsemblPlants"/>
        </authorList>
    </citation>
    <scope>IDENTIFICATION</scope>
</reference>
<evidence type="ECO:0000259" key="10">
    <source>
        <dbReference type="PROSITE" id="PS51767"/>
    </source>
</evidence>
<keyword evidence="3" id="KW-0064">Aspartyl protease</keyword>
<proteinExistence type="inferred from homology"/>
<dbReference type="InterPro" id="IPR021109">
    <property type="entry name" value="Peptidase_aspartic_dom_sf"/>
</dbReference>
<accession>A0A803QMW9</accession>
<dbReference type="GO" id="GO:0004190">
    <property type="term" value="F:aspartic-type endopeptidase activity"/>
    <property type="evidence" value="ECO:0007669"/>
    <property type="project" value="UniProtKB-KW"/>
</dbReference>
<keyword evidence="6" id="KW-0325">Glycoprotein</keyword>
<dbReference type="InterPro" id="IPR001461">
    <property type="entry name" value="Aspartic_peptidase_A1"/>
</dbReference>
<dbReference type="GO" id="GO:0016197">
    <property type="term" value="P:endosomal transport"/>
    <property type="evidence" value="ECO:0007669"/>
    <property type="project" value="TreeGrafter"/>
</dbReference>
<dbReference type="CDD" id="cd05476">
    <property type="entry name" value="pepsin_A_like_plant"/>
    <property type="match status" value="1"/>
</dbReference>
<dbReference type="PANTHER" id="PTHR21481:SF0">
    <property type="entry name" value="PROTEIN CLEC16A"/>
    <property type="match status" value="1"/>
</dbReference>
<feature type="transmembrane region" description="Helical" evidence="8">
    <location>
        <begin position="172"/>
        <end position="191"/>
    </location>
</feature>
<evidence type="ECO:0008006" key="13">
    <source>
        <dbReference type="Google" id="ProtNLM"/>
    </source>
</evidence>
<evidence type="ECO:0000256" key="1">
    <source>
        <dbReference type="ARBA" id="ARBA00007447"/>
    </source>
</evidence>
<dbReference type="InterPro" id="IPR032799">
    <property type="entry name" value="TAXi_C"/>
</dbReference>
<dbReference type="GO" id="GO:1901096">
    <property type="term" value="P:regulation of autophagosome maturation"/>
    <property type="evidence" value="ECO:0007669"/>
    <property type="project" value="TreeGrafter"/>
</dbReference>
<dbReference type="GO" id="GO:0007034">
    <property type="term" value="P:vacuolar transport"/>
    <property type="evidence" value="ECO:0007669"/>
    <property type="project" value="TreeGrafter"/>
</dbReference>
<feature type="domain" description="Peptidase A1" evidence="10">
    <location>
        <begin position="257"/>
        <end position="626"/>
    </location>
</feature>
<evidence type="ECO:0000256" key="3">
    <source>
        <dbReference type="ARBA" id="ARBA00022750"/>
    </source>
</evidence>
<keyword evidence="8" id="KW-1133">Transmembrane helix</keyword>
<sequence length="1379" mass="155938">MVKKKRVLRKSITRSSKLISEEIDVDGDSEKALYVDEDAKAERSLNWAEEVDREKDFLSSAQNQWKKFTDDIEEAKIEEAHWSSTVICMVLELDMIQFDKKPIIVRPWSSDLDTVRLVKFVLLWIRLHGLALQYWGSKTLSALISTIGNPIMVDKFTKDRTRIQFKKKDSKSMASSFLSFITLFSLFLLPLPSSSSSSGNSITIPLSVYPQTHSDPFETLNFLASASISRAHHLKKPKSNSTLVTKTPLFPRSYGAYSISLKFGSPPQTTSFVMDTGSSLVWLPCTSRYLCSRCNFPNIDPSKIQTFMPKLSSSSKLIGCQNPKCKWVLGSNVKCNNCDQKGNCSETCPAYIIQYGSGSTAGLLLSETLSFPEKAFTNVLIGCSFLSIRQPSGIAGFGRGIESLPSQLGLTKFSHCLVSRQFDDTSVSSDLVLYRSGDHKTEGGISYSPFQKNPSTSNPAFKEYYYVLIRKIVVGGKRVKIPYKYLVPGSDGNGGTIVDSGSTFTYLEKPVYEAVTAEFAKQMSHYKREFKVENQTGLSPCFDISREKSVNFPELVFQFKGGAKMALPVENYFALVSSSGIVCLTMVTNNVAGPEISTGPAIILGSFQQQNYYVEYDLKNDRYVVNELREIKVVDEHNKESVVDLLQSVVEIVTYGDKQDPMIFEYFMECQVLAEFLRVLKISRDSRIEIPLLQYLSIMIQNMDSEHAIYYCFSNDYINNIIEYQYQFNRGDLAQYYVSFLRAISGKVNKDTLCLLVKVKGNSVVSFPLYNEALKFAFHEEKMIQTAVCSLALSIYYVCDDMVYQYITTPPVSKYFSDLVIRLREQCSHLDFLVRASEGTCIEHKRKQLFLQADKIADNLYYLKDILNIGESRLSRLVAENLLSLLVLPILQPLLQSRKRNVSNLSGVTSLYLVSRLLQVIDGKGMMDPVAGVILYLYFDSSDQDAIKDIATSNHFTESFSKYQDKMEEKSCSVSENEEESINYPPCHDSFCDKRGGLSAFLFSENQTLQLASLFLLLIVSEIKDLDCSIFPKIGLNGMHEADKNFITRFLDQILNALLKVLASQTPLSAVVKWHTGWFLRKLLIDREEWFCDHNFQLFNTSFEQSRQHLEEELDGCWFDHILDTLINEWESCKTVLEESFHSKDAFFILELAVSQITTYDDETTLSAWQRMVDSVKVFVLHLQLKSYMLRGNLLEHPLLCKAQSLASTSGQIHSSDVSSATFGSEVSLASGLPCRIAFSKAGIRDIYIIPVATGTSGRLLLTEKHPFRSQRGVVLAVAPLAGLSPKIDDIHPTWLHLRIREFDPKFSTNTIKGSHSNMSSHYTDGKWTLGFQNADTCEAARFLILKETRKQRSKVESLLSPLLHNKDWHKDEWNGHNK</sequence>
<evidence type="ECO:0000256" key="7">
    <source>
        <dbReference type="PIRSR" id="PIRSR601461-1"/>
    </source>
</evidence>
<keyword evidence="2" id="KW-0645">Protease</keyword>
<comment type="similarity">
    <text evidence="1">Belongs to the peptidase A1 family.</text>
</comment>
<dbReference type="PROSITE" id="PS51767">
    <property type="entry name" value="PEPTIDASE_A1"/>
    <property type="match status" value="1"/>
</dbReference>
<dbReference type="GO" id="GO:0005770">
    <property type="term" value="C:late endosome"/>
    <property type="evidence" value="ECO:0007669"/>
    <property type="project" value="TreeGrafter"/>
</dbReference>
<dbReference type="Pfam" id="PF14543">
    <property type="entry name" value="TAXi_N"/>
    <property type="match status" value="1"/>
</dbReference>
<name>A0A803QMW9_CANSA</name>
<dbReference type="PRINTS" id="PR00792">
    <property type="entry name" value="PEPSIN"/>
</dbReference>
<feature type="domain" description="4Fe-4S ferredoxin-type" evidence="9">
    <location>
        <begin position="325"/>
        <end position="358"/>
    </location>
</feature>
<keyword evidence="12" id="KW-1185">Reference proteome</keyword>
<dbReference type="GO" id="GO:0006508">
    <property type="term" value="P:proteolysis"/>
    <property type="evidence" value="ECO:0007669"/>
    <property type="project" value="UniProtKB-KW"/>
</dbReference>
<keyword evidence="8" id="KW-0472">Membrane</keyword>
<keyword evidence="8" id="KW-0812">Transmembrane</keyword>
<evidence type="ECO:0000256" key="4">
    <source>
        <dbReference type="ARBA" id="ARBA00022801"/>
    </source>
</evidence>
<dbReference type="Pfam" id="PF09758">
    <property type="entry name" value="FPL"/>
    <property type="match status" value="1"/>
</dbReference>
<dbReference type="EMBL" id="UZAU01000789">
    <property type="status" value="NOT_ANNOTATED_CDS"/>
    <property type="molecule type" value="Genomic_DNA"/>
</dbReference>
<dbReference type="Gramene" id="evm.model.10.234">
    <property type="protein sequence ID" value="cds.evm.model.10.234"/>
    <property type="gene ID" value="evm.TU.10.234"/>
</dbReference>
<evidence type="ECO:0000256" key="5">
    <source>
        <dbReference type="ARBA" id="ARBA00023006"/>
    </source>
</evidence>
<dbReference type="PROSITE" id="PS51379">
    <property type="entry name" value="4FE4S_FER_2"/>
    <property type="match status" value="1"/>
</dbReference>
<evidence type="ECO:0000256" key="8">
    <source>
        <dbReference type="SAM" id="Phobius"/>
    </source>
</evidence>
<dbReference type="Gene3D" id="2.40.70.10">
    <property type="entry name" value="Acid Proteases"/>
    <property type="match status" value="2"/>
</dbReference>
<feature type="active site" evidence="7">
    <location>
        <position position="275"/>
    </location>
</feature>
<protein>
    <recommendedName>
        <fullName evidence="13">Peptidase A1 domain-containing protein</fullName>
    </recommendedName>
</protein>
<dbReference type="FunFam" id="2.40.70.10:FF:000034">
    <property type="entry name" value="Aspartyl protease family protein"/>
    <property type="match status" value="1"/>
</dbReference>
<evidence type="ECO:0000256" key="2">
    <source>
        <dbReference type="ARBA" id="ARBA00022670"/>
    </source>
</evidence>